<organism evidence="1 2">
    <name type="scientific">Streptomyces cellulosae</name>
    <dbReference type="NCBI Taxonomy" id="1968"/>
    <lineage>
        <taxon>Bacteria</taxon>
        <taxon>Bacillati</taxon>
        <taxon>Actinomycetota</taxon>
        <taxon>Actinomycetes</taxon>
        <taxon>Kitasatosporales</taxon>
        <taxon>Streptomycetaceae</taxon>
        <taxon>Streptomyces</taxon>
    </lineage>
</organism>
<dbReference type="InterPro" id="IPR032710">
    <property type="entry name" value="NTF2-like_dom_sf"/>
</dbReference>
<dbReference type="EMBL" id="JBITDC010000012">
    <property type="protein sequence ID" value="MFI5678833.1"/>
    <property type="molecule type" value="Genomic_DNA"/>
</dbReference>
<dbReference type="SUPFAM" id="SSF54427">
    <property type="entry name" value="NTF2-like"/>
    <property type="match status" value="1"/>
</dbReference>
<reference evidence="1 2" key="1">
    <citation type="submission" date="2024-10" db="EMBL/GenBank/DDBJ databases">
        <title>The Natural Products Discovery Center: Release of the First 8490 Sequenced Strains for Exploring Actinobacteria Biosynthetic Diversity.</title>
        <authorList>
            <person name="Kalkreuter E."/>
            <person name="Kautsar S.A."/>
            <person name="Yang D."/>
            <person name="Bader C.D."/>
            <person name="Teijaro C.N."/>
            <person name="Fluegel L."/>
            <person name="Davis C.M."/>
            <person name="Simpson J.R."/>
            <person name="Lauterbach L."/>
            <person name="Steele A.D."/>
            <person name="Gui C."/>
            <person name="Meng S."/>
            <person name="Li G."/>
            <person name="Viehrig K."/>
            <person name="Ye F."/>
            <person name="Su P."/>
            <person name="Kiefer A.F."/>
            <person name="Nichols A."/>
            <person name="Cepeda A.J."/>
            <person name="Yan W."/>
            <person name="Fan B."/>
            <person name="Jiang Y."/>
            <person name="Adhikari A."/>
            <person name="Zheng C.-J."/>
            <person name="Schuster L."/>
            <person name="Cowan T.M."/>
            <person name="Smanski M.J."/>
            <person name="Chevrette M.G."/>
            <person name="De Carvalho L.P.S."/>
            <person name="Shen B."/>
        </authorList>
    </citation>
    <scope>NUCLEOTIDE SEQUENCE [LARGE SCALE GENOMIC DNA]</scope>
    <source>
        <strain evidence="1 2">NPDC051599</strain>
    </source>
</reference>
<comment type="caution">
    <text evidence="1">The sequence shown here is derived from an EMBL/GenBank/DDBJ whole genome shotgun (WGS) entry which is preliminary data.</text>
</comment>
<keyword evidence="2" id="KW-1185">Reference proteome</keyword>
<dbReference type="Pfam" id="PF07366">
    <property type="entry name" value="SnoaL"/>
    <property type="match status" value="1"/>
</dbReference>
<proteinExistence type="predicted"/>
<protein>
    <submittedName>
        <fullName evidence="1">Ester cyclase</fullName>
    </submittedName>
</protein>
<evidence type="ECO:0000313" key="1">
    <source>
        <dbReference type="EMBL" id="MFI5678833.1"/>
    </source>
</evidence>
<evidence type="ECO:0000313" key="2">
    <source>
        <dbReference type="Proteomes" id="UP001612415"/>
    </source>
</evidence>
<dbReference type="InterPro" id="IPR009959">
    <property type="entry name" value="Cyclase_SnoaL-like"/>
</dbReference>
<sequence>MTYAFRGQPAPRTMEDDMPAITTANTASEMVRSATTTELRVAARELELYVAGDVAGADEVFAPDLIDHNPASDAVSGVDGIRALIAATRDGFTNRQIRILFQEELPGGWVVLQWRMTATHTGDAFGFAASGNTVDFHGQDIKRIVDGKISEIYHIEEMLKLTQQISTDT</sequence>
<dbReference type="RefSeq" id="WP_398659345.1">
    <property type="nucleotide sequence ID" value="NZ_JBITDC010000012.1"/>
</dbReference>
<dbReference type="Gene3D" id="3.10.450.50">
    <property type="match status" value="1"/>
</dbReference>
<dbReference type="Proteomes" id="UP001612415">
    <property type="component" value="Unassembled WGS sequence"/>
</dbReference>
<gene>
    <name evidence="1" type="ORF">ACIA8P_29930</name>
</gene>
<name>A0ABW7Y8X7_STRCE</name>
<accession>A0ABW7Y8X7</accession>